<dbReference type="SUPFAM" id="SSF53335">
    <property type="entry name" value="S-adenosyl-L-methionine-dependent methyltransferases"/>
    <property type="match status" value="1"/>
</dbReference>
<evidence type="ECO:0000256" key="1">
    <source>
        <dbReference type="ARBA" id="ARBA00022603"/>
    </source>
</evidence>
<dbReference type="FunFam" id="3.40.50.150:FF:000009">
    <property type="entry name" value="23S rRNA (Uracil(1939)-C(5))-methyltransferase RlmD"/>
    <property type="match status" value="1"/>
</dbReference>
<dbReference type="InterPro" id="IPR002792">
    <property type="entry name" value="TRAM_dom"/>
</dbReference>
<dbReference type="InterPro" id="IPR029063">
    <property type="entry name" value="SAM-dependent_MTases_sf"/>
</dbReference>
<feature type="binding site" evidence="4">
    <location>
        <position position="293"/>
    </location>
    <ligand>
        <name>S-adenosyl-L-methionine</name>
        <dbReference type="ChEBI" id="CHEBI:59789"/>
    </ligand>
</feature>
<feature type="active site" description="Nucleophile" evidence="4">
    <location>
        <position position="418"/>
    </location>
</feature>
<dbReference type="Proteomes" id="UP000051576">
    <property type="component" value="Unassembled WGS sequence"/>
</dbReference>
<dbReference type="Gene3D" id="2.40.50.140">
    <property type="entry name" value="Nucleic acid-binding proteins"/>
    <property type="match status" value="1"/>
</dbReference>
<evidence type="ECO:0000259" key="6">
    <source>
        <dbReference type="PROSITE" id="PS50926"/>
    </source>
</evidence>
<dbReference type="PATRIC" id="fig|1133569.4.peg.1249"/>
<evidence type="ECO:0000256" key="2">
    <source>
        <dbReference type="ARBA" id="ARBA00022679"/>
    </source>
</evidence>
<evidence type="ECO:0000256" key="5">
    <source>
        <dbReference type="PROSITE-ProRule" id="PRU10015"/>
    </source>
</evidence>
<accession>A0A0R2CMQ9</accession>
<dbReference type="PROSITE" id="PS01231">
    <property type="entry name" value="TRMA_2"/>
    <property type="match status" value="1"/>
</dbReference>
<evidence type="ECO:0000313" key="8">
    <source>
        <dbReference type="Proteomes" id="UP000051576"/>
    </source>
</evidence>
<sequence length="463" mass="52716">MIKNQPQHLVKLTVGQRIPLTIKRLGINGEGIGYYKHKIVFVTGALPGEVVVAEITQIAKRFASAKIHRIRQKSPDRVTKRDQYDVGGIELEHLAYPKQLEFKRDIVKQALKKYRPTGYKSYQLRPMLGMSEPYYYRNKAQFQVRKVNDRVIAGLYRRGSHQLVDLPTFSTQRPATMKVMRQLCRIIEELQLPVYDEKQAAGIIKTLIVRESMATGQVQVTIVTNSEKFIQQRSFVERVIHDLPEVVSLMQNYNPGKTSLIWGKKTKRLYGQQQITEKIADKKYQLSAQAFFQLNSAQTLKLYQAIADALNLTGKENLIDAYCGAGTIGIYLADQVAQVRGMDIIPAAIADARQNAKLNHCFNTHYECGKAEQIIPHWQKMGFAADAIVVDPPRTGLDRKLISSIIQSKIKKLVYVSCNPSTLARDLVWLARKYRIAYLLPIDMFPQTARIEVLVKLSLRTDD</sequence>
<evidence type="ECO:0000256" key="3">
    <source>
        <dbReference type="ARBA" id="ARBA00022691"/>
    </source>
</evidence>
<dbReference type="SUPFAM" id="SSF50249">
    <property type="entry name" value="Nucleic acid-binding proteins"/>
    <property type="match status" value="1"/>
</dbReference>
<dbReference type="eggNOG" id="COG2265">
    <property type="taxonomic scope" value="Bacteria"/>
</dbReference>
<protein>
    <submittedName>
        <fullName evidence="7">tRNA (Uracil-5-)-methyltransferase</fullName>
    </submittedName>
</protein>
<evidence type="ECO:0000256" key="4">
    <source>
        <dbReference type="PROSITE-ProRule" id="PRU01024"/>
    </source>
</evidence>
<keyword evidence="8" id="KW-1185">Reference proteome</keyword>
<feature type="domain" description="TRAM" evidence="6">
    <location>
        <begin position="11"/>
        <end position="69"/>
    </location>
</feature>
<dbReference type="NCBIfam" id="TIGR00479">
    <property type="entry name" value="rumA"/>
    <property type="match status" value="1"/>
</dbReference>
<dbReference type="CDD" id="cd02440">
    <property type="entry name" value="AdoMet_MTases"/>
    <property type="match status" value="1"/>
</dbReference>
<evidence type="ECO:0000313" key="7">
    <source>
        <dbReference type="EMBL" id="KRM89612.1"/>
    </source>
</evidence>
<dbReference type="AlphaFoldDB" id="A0A0R2CMQ9"/>
<dbReference type="PROSITE" id="PS51687">
    <property type="entry name" value="SAM_MT_RNA_M5U"/>
    <property type="match status" value="1"/>
</dbReference>
<comment type="similarity">
    <text evidence="4">Belongs to the class I-like SAM-binding methyltransferase superfamily. RNA M5U methyltransferase family.</text>
</comment>
<dbReference type="EMBL" id="AYYX01000003">
    <property type="protein sequence ID" value="KRM89612.1"/>
    <property type="molecule type" value="Genomic_DNA"/>
</dbReference>
<dbReference type="OrthoDB" id="9804590at2"/>
<gene>
    <name evidence="7" type="ORF">FD21_GL001120</name>
</gene>
<dbReference type="PROSITE" id="PS50926">
    <property type="entry name" value="TRAM"/>
    <property type="match status" value="1"/>
</dbReference>
<keyword evidence="2 4" id="KW-0808">Transferase</keyword>
<organism evidence="7 8">
    <name type="scientific">Liquorilactobacillus vini DSM 20605</name>
    <dbReference type="NCBI Taxonomy" id="1133569"/>
    <lineage>
        <taxon>Bacteria</taxon>
        <taxon>Bacillati</taxon>
        <taxon>Bacillota</taxon>
        <taxon>Bacilli</taxon>
        <taxon>Lactobacillales</taxon>
        <taxon>Lactobacillaceae</taxon>
        <taxon>Liquorilactobacillus</taxon>
    </lineage>
</organism>
<dbReference type="STRING" id="1133569.FD21_GL001120"/>
<dbReference type="RefSeq" id="WP_010580445.1">
    <property type="nucleotide sequence ID" value="NZ_AHYZ01000080.1"/>
</dbReference>
<dbReference type="FunFam" id="2.40.50.1070:FF:000003">
    <property type="entry name" value="23S rRNA (Uracil-5-)-methyltransferase RumA"/>
    <property type="match status" value="1"/>
</dbReference>
<dbReference type="PROSITE" id="PS01230">
    <property type="entry name" value="TRMA_1"/>
    <property type="match status" value="1"/>
</dbReference>
<dbReference type="PANTHER" id="PTHR11061">
    <property type="entry name" value="RNA M5U METHYLTRANSFERASE"/>
    <property type="match status" value="1"/>
</dbReference>
<keyword evidence="3 4" id="KW-0949">S-adenosyl-L-methionine</keyword>
<dbReference type="InterPro" id="IPR010280">
    <property type="entry name" value="U5_MeTrfase_fam"/>
</dbReference>
<dbReference type="PANTHER" id="PTHR11061:SF45">
    <property type="match status" value="1"/>
</dbReference>
<dbReference type="InterPro" id="IPR012340">
    <property type="entry name" value="NA-bd_OB-fold"/>
</dbReference>
<feature type="binding site" evidence="4">
    <location>
        <position position="391"/>
    </location>
    <ligand>
        <name>S-adenosyl-L-methionine</name>
        <dbReference type="ChEBI" id="CHEBI:59789"/>
    </ligand>
</feature>
<dbReference type="GO" id="GO:0070475">
    <property type="term" value="P:rRNA base methylation"/>
    <property type="evidence" value="ECO:0007669"/>
    <property type="project" value="TreeGrafter"/>
</dbReference>
<proteinExistence type="inferred from homology"/>
<dbReference type="Pfam" id="PF05958">
    <property type="entry name" value="tRNA_U5-meth_tr"/>
    <property type="match status" value="1"/>
</dbReference>
<feature type="active site" evidence="5">
    <location>
        <position position="418"/>
    </location>
</feature>
<keyword evidence="1 4" id="KW-0489">Methyltransferase</keyword>
<dbReference type="Pfam" id="PF01938">
    <property type="entry name" value="TRAM"/>
    <property type="match status" value="1"/>
</dbReference>
<dbReference type="InterPro" id="IPR030391">
    <property type="entry name" value="MeTrfase_TrmA_CS"/>
</dbReference>
<name>A0A0R2CMQ9_9LACO</name>
<feature type="binding site" evidence="4">
    <location>
        <position position="322"/>
    </location>
    <ligand>
        <name>S-adenosyl-L-methionine</name>
        <dbReference type="ChEBI" id="CHEBI:59789"/>
    </ligand>
</feature>
<dbReference type="Gene3D" id="2.40.50.1070">
    <property type="match status" value="1"/>
</dbReference>
<comment type="caution">
    <text evidence="7">The sequence shown here is derived from an EMBL/GenBank/DDBJ whole genome shotgun (WGS) entry which is preliminary data.</text>
</comment>
<dbReference type="GO" id="GO:0070041">
    <property type="term" value="F:rRNA (uridine-C5-)-methyltransferase activity"/>
    <property type="evidence" value="ECO:0007669"/>
    <property type="project" value="TreeGrafter"/>
</dbReference>
<dbReference type="Gene3D" id="3.40.50.150">
    <property type="entry name" value="Vaccinia Virus protein VP39"/>
    <property type="match status" value="1"/>
</dbReference>
<dbReference type="InterPro" id="IPR030390">
    <property type="entry name" value="MeTrfase_TrmA_AS"/>
</dbReference>
<reference evidence="7 8" key="1">
    <citation type="journal article" date="2015" name="Genome Announc.">
        <title>Expanding the biotechnology potential of lactobacilli through comparative genomics of 213 strains and associated genera.</title>
        <authorList>
            <person name="Sun Z."/>
            <person name="Harris H.M."/>
            <person name="McCann A."/>
            <person name="Guo C."/>
            <person name="Argimon S."/>
            <person name="Zhang W."/>
            <person name="Yang X."/>
            <person name="Jeffery I.B."/>
            <person name="Cooney J.C."/>
            <person name="Kagawa T.F."/>
            <person name="Liu W."/>
            <person name="Song Y."/>
            <person name="Salvetti E."/>
            <person name="Wrobel A."/>
            <person name="Rasinkangas P."/>
            <person name="Parkhill J."/>
            <person name="Rea M.C."/>
            <person name="O'Sullivan O."/>
            <person name="Ritari J."/>
            <person name="Douillard F.P."/>
            <person name="Paul Ross R."/>
            <person name="Yang R."/>
            <person name="Briner A.E."/>
            <person name="Felis G.E."/>
            <person name="de Vos W.M."/>
            <person name="Barrangou R."/>
            <person name="Klaenhammer T.R."/>
            <person name="Caufield P.W."/>
            <person name="Cui Y."/>
            <person name="Zhang H."/>
            <person name="O'Toole P.W."/>
        </authorList>
    </citation>
    <scope>NUCLEOTIDE SEQUENCE [LARGE SCALE GENOMIC DNA]</scope>
    <source>
        <strain evidence="7 8">DSM 20605</strain>
    </source>
</reference>
<feature type="binding site" evidence="4">
    <location>
        <position position="343"/>
    </location>
    <ligand>
        <name>S-adenosyl-L-methionine</name>
        <dbReference type="ChEBI" id="CHEBI:59789"/>
    </ligand>
</feature>